<sequence length="131" mass="14277">MVNIKRRLMLKQGTTFSGGRPKSEASKTKEYVVLSPISTFSKGDKARNVFNIIMVIKSIGISRPVIRTAERQFVLIAIPPNLSREGRVPGAAASAICAPTLPGLALMLQINNSFRLRALFSGCSRVDHPLL</sequence>
<organism evidence="1 2">
    <name type="scientific">Eumeta variegata</name>
    <name type="common">Bagworm moth</name>
    <name type="synonym">Eumeta japonica</name>
    <dbReference type="NCBI Taxonomy" id="151549"/>
    <lineage>
        <taxon>Eukaryota</taxon>
        <taxon>Metazoa</taxon>
        <taxon>Ecdysozoa</taxon>
        <taxon>Arthropoda</taxon>
        <taxon>Hexapoda</taxon>
        <taxon>Insecta</taxon>
        <taxon>Pterygota</taxon>
        <taxon>Neoptera</taxon>
        <taxon>Endopterygota</taxon>
        <taxon>Lepidoptera</taxon>
        <taxon>Glossata</taxon>
        <taxon>Ditrysia</taxon>
        <taxon>Tineoidea</taxon>
        <taxon>Psychidae</taxon>
        <taxon>Oiketicinae</taxon>
        <taxon>Eumeta</taxon>
    </lineage>
</organism>
<dbReference type="Proteomes" id="UP000299102">
    <property type="component" value="Unassembled WGS sequence"/>
</dbReference>
<name>A0A4C1V081_EUMVA</name>
<comment type="caution">
    <text evidence="1">The sequence shown here is derived from an EMBL/GenBank/DDBJ whole genome shotgun (WGS) entry which is preliminary data.</text>
</comment>
<accession>A0A4C1V081</accession>
<proteinExistence type="predicted"/>
<dbReference type="AlphaFoldDB" id="A0A4C1V081"/>
<keyword evidence="2" id="KW-1185">Reference proteome</keyword>
<protein>
    <submittedName>
        <fullName evidence="1">Uncharacterized protein</fullName>
    </submittedName>
</protein>
<gene>
    <name evidence="1" type="ORF">EVAR_78192_1</name>
</gene>
<reference evidence="1 2" key="1">
    <citation type="journal article" date="2019" name="Commun. Biol.">
        <title>The bagworm genome reveals a unique fibroin gene that provides high tensile strength.</title>
        <authorList>
            <person name="Kono N."/>
            <person name="Nakamura H."/>
            <person name="Ohtoshi R."/>
            <person name="Tomita M."/>
            <person name="Numata K."/>
            <person name="Arakawa K."/>
        </authorList>
    </citation>
    <scope>NUCLEOTIDE SEQUENCE [LARGE SCALE GENOMIC DNA]</scope>
</reference>
<evidence type="ECO:0000313" key="2">
    <source>
        <dbReference type="Proteomes" id="UP000299102"/>
    </source>
</evidence>
<evidence type="ECO:0000313" key="1">
    <source>
        <dbReference type="EMBL" id="GBP31612.1"/>
    </source>
</evidence>
<dbReference type="EMBL" id="BGZK01000248">
    <property type="protein sequence ID" value="GBP31612.1"/>
    <property type="molecule type" value="Genomic_DNA"/>
</dbReference>